<reference evidence="1" key="1">
    <citation type="submission" date="2014-11" db="EMBL/GenBank/DDBJ databases">
        <authorList>
            <person name="Amaro Gonzalez C."/>
        </authorList>
    </citation>
    <scope>NUCLEOTIDE SEQUENCE</scope>
</reference>
<dbReference type="EMBL" id="GBXM01045900">
    <property type="protein sequence ID" value="JAH62677.1"/>
    <property type="molecule type" value="Transcribed_RNA"/>
</dbReference>
<organism evidence="1">
    <name type="scientific">Anguilla anguilla</name>
    <name type="common">European freshwater eel</name>
    <name type="synonym">Muraena anguilla</name>
    <dbReference type="NCBI Taxonomy" id="7936"/>
    <lineage>
        <taxon>Eukaryota</taxon>
        <taxon>Metazoa</taxon>
        <taxon>Chordata</taxon>
        <taxon>Craniata</taxon>
        <taxon>Vertebrata</taxon>
        <taxon>Euteleostomi</taxon>
        <taxon>Actinopterygii</taxon>
        <taxon>Neopterygii</taxon>
        <taxon>Teleostei</taxon>
        <taxon>Anguilliformes</taxon>
        <taxon>Anguillidae</taxon>
        <taxon>Anguilla</taxon>
    </lineage>
</organism>
<accession>A0A0E9UA99</accession>
<name>A0A0E9UA99_ANGAN</name>
<dbReference type="AlphaFoldDB" id="A0A0E9UA99"/>
<proteinExistence type="predicted"/>
<evidence type="ECO:0000313" key="1">
    <source>
        <dbReference type="EMBL" id="JAH62677.1"/>
    </source>
</evidence>
<protein>
    <submittedName>
        <fullName evidence="1">Uncharacterized protein</fullName>
    </submittedName>
</protein>
<sequence>MNGSKMTVTVIKTSFDDSMNLSAHAFQL</sequence>
<reference evidence="1" key="2">
    <citation type="journal article" date="2015" name="Fish Shellfish Immunol.">
        <title>Early steps in the European eel (Anguilla anguilla)-Vibrio vulnificus interaction in the gills: Role of the RtxA13 toxin.</title>
        <authorList>
            <person name="Callol A."/>
            <person name="Pajuelo D."/>
            <person name="Ebbesson L."/>
            <person name="Teles M."/>
            <person name="MacKenzie S."/>
            <person name="Amaro C."/>
        </authorList>
    </citation>
    <scope>NUCLEOTIDE SEQUENCE</scope>
</reference>